<dbReference type="GO" id="GO:0040029">
    <property type="term" value="P:epigenetic regulation of gene expression"/>
    <property type="evidence" value="ECO:0007669"/>
    <property type="project" value="InterPro"/>
</dbReference>
<feature type="region of interest" description="Disordered" evidence="1">
    <location>
        <begin position="189"/>
        <end position="224"/>
    </location>
</feature>
<dbReference type="GO" id="GO:0010048">
    <property type="term" value="P:vernalization response"/>
    <property type="evidence" value="ECO:0007669"/>
    <property type="project" value="InterPro"/>
</dbReference>
<accession>A0AAP0Q5E5</accession>
<comment type="caution">
    <text evidence="4">The sequence shown here is derived from an EMBL/GenBank/DDBJ whole genome shotgun (WGS) entry which is preliminary data.</text>
</comment>
<dbReference type="AlphaFoldDB" id="A0AAP0Q5E5"/>
<sequence>MKSRELHVMCCRLSIGNALLKGSETYKEQREIMELAVNKLQTVVGPIDRVPPIRGHLVDRLPCWAVIQKLFAAAIESLDSMLPLRPLGCSIFFVEPTPVSVVVQLAYNDNLLQCFYCCKLWHREATTPDYPEHATYIAMRPERRFNILNLDPATKYLFKVAMYSNTRVLGVWEATFVTSAAPILRLQANSPRDPADRNENPSKQQSLDSTGRSKGGNPSPRMMLDIIPNAENEAQKLLDAADRKRQSEGKYEYCMRVVRMLERAGYMEHDFREKFLTWFSLRSSPIERRAVSAIVDTLNDDPPSLAAQLVDAFRDIIYNEAEERARKKERGEGSSTAIIRCSRKGKEKA</sequence>
<dbReference type="Pfam" id="PF23376">
    <property type="entry name" value="Fn3_VIN3"/>
    <property type="match status" value="1"/>
</dbReference>
<reference evidence="4 5" key="1">
    <citation type="submission" date="2024-01" db="EMBL/GenBank/DDBJ databases">
        <title>Genome assemblies of Stephania.</title>
        <authorList>
            <person name="Yang L."/>
        </authorList>
    </citation>
    <scope>NUCLEOTIDE SEQUENCE [LARGE SCALE GENOMIC DNA]</scope>
    <source>
        <strain evidence="4">YNDBR</strain>
        <tissue evidence="4">Leaf</tissue>
    </source>
</reference>
<proteinExistence type="predicted"/>
<dbReference type="EMBL" id="JBBNAF010000002">
    <property type="protein sequence ID" value="KAK9164006.1"/>
    <property type="molecule type" value="Genomic_DNA"/>
</dbReference>
<feature type="region of interest" description="Disordered" evidence="1">
    <location>
        <begin position="324"/>
        <end position="349"/>
    </location>
</feature>
<dbReference type="PANTHER" id="PTHR46286">
    <property type="entry name" value="VIN3-LIKE PROTEIN 2-RELATED"/>
    <property type="match status" value="1"/>
</dbReference>
<gene>
    <name evidence="4" type="ORF">Syun_004908</name>
</gene>
<name>A0AAP0Q5E5_9MAGN</name>
<keyword evidence="5" id="KW-1185">Reference proteome</keyword>
<evidence type="ECO:0000259" key="2">
    <source>
        <dbReference type="Pfam" id="PF23376"/>
    </source>
</evidence>
<evidence type="ECO:0000256" key="1">
    <source>
        <dbReference type="SAM" id="MobiDB-lite"/>
    </source>
</evidence>
<dbReference type="InterPro" id="IPR058585">
    <property type="entry name" value="Fn3_VIN3"/>
</dbReference>
<evidence type="ECO:0000259" key="3">
    <source>
        <dbReference type="Pfam" id="PF23380"/>
    </source>
</evidence>
<feature type="domain" description="VIN3-like C-terminal" evidence="3">
    <location>
        <begin position="249"/>
        <end position="320"/>
    </location>
</feature>
<dbReference type="InterPro" id="IPR056990">
    <property type="entry name" value="VIN3-like_C"/>
</dbReference>
<protein>
    <recommendedName>
        <fullName evidence="6">Fibronectin type-III domain-containing protein</fullName>
    </recommendedName>
</protein>
<dbReference type="Proteomes" id="UP001420932">
    <property type="component" value="Unassembled WGS sequence"/>
</dbReference>
<feature type="domain" description="VIN3-like fibronectin type-III" evidence="2">
    <location>
        <begin position="97"/>
        <end position="178"/>
    </location>
</feature>
<feature type="compositionally biased region" description="Polar residues" evidence="1">
    <location>
        <begin position="201"/>
        <end position="212"/>
    </location>
</feature>
<evidence type="ECO:0000313" key="4">
    <source>
        <dbReference type="EMBL" id="KAK9164006.1"/>
    </source>
</evidence>
<dbReference type="PANTHER" id="PTHR46286:SF6">
    <property type="entry name" value="OS08G0220600 PROTEIN"/>
    <property type="match status" value="1"/>
</dbReference>
<evidence type="ECO:0000313" key="5">
    <source>
        <dbReference type="Proteomes" id="UP001420932"/>
    </source>
</evidence>
<organism evidence="4 5">
    <name type="scientific">Stephania yunnanensis</name>
    <dbReference type="NCBI Taxonomy" id="152371"/>
    <lineage>
        <taxon>Eukaryota</taxon>
        <taxon>Viridiplantae</taxon>
        <taxon>Streptophyta</taxon>
        <taxon>Embryophyta</taxon>
        <taxon>Tracheophyta</taxon>
        <taxon>Spermatophyta</taxon>
        <taxon>Magnoliopsida</taxon>
        <taxon>Ranunculales</taxon>
        <taxon>Menispermaceae</taxon>
        <taxon>Menispermoideae</taxon>
        <taxon>Cissampelideae</taxon>
        <taxon>Stephania</taxon>
    </lineage>
</organism>
<evidence type="ECO:0008006" key="6">
    <source>
        <dbReference type="Google" id="ProtNLM"/>
    </source>
</evidence>
<dbReference type="InterPro" id="IPR044514">
    <property type="entry name" value="VIN3-like"/>
</dbReference>
<dbReference type="Pfam" id="PF23380">
    <property type="entry name" value="VIN3_C"/>
    <property type="match status" value="1"/>
</dbReference>